<gene>
    <name evidence="20" type="ORF">HMPREF9444_00736</name>
</gene>
<dbReference type="Proteomes" id="UP000018458">
    <property type="component" value="Unassembled WGS sequence"/>
</dbReference>
<keyword evidence="9 18" id="KW-0067">ATP-binding</keyword>
<evidence type="ECO:0000256" key="8">
    <source>
        <dbReference type="ARBA" id="ARBA00022796"/>
    </source>
</evidence>
<feature type="transmembrane region" description="Helical" evidence="18">
    <location>
        <begin position="686"/>
        <end position="708"/>
    </location>
</feature>
<dbReference type="NCBIfam" id="TIGR01511">
    <property type="entry name" value="ATPase-IB1_Cu"/>
    <property type="match status" value="1"/>
</dbReference>
<keyword evidence="12 18" id="KW-1133">Transmembrane helix</keyword>
<comment type="catalytic activity">
    <reaction evidence="17">
        <text>Cu(2+)(in) + ATP + H2O = Cu(2+)(out) + ADP + phosphate + H(+)</text>
        <dbReference type="Rhea" id="RHEA:10376"/>
        <dbReference type="ChEBI" id="CHEBI:15377"/>
        <dbReference type="ChEBI" id="CHEBI:15378"/>
        <dbReference type="ChEBI" id="CHEBI:29036"/>
        <dbReference type="ChEBI" id="CHEBI:30616"/>
        <dbReference type="ChEBI" id="CHEBI:43474"/>
        <dbReference type="ChEBI" id="CHEBI:456216"/>
        <dbReference type="EC" id="7.2.2.9"/>
    </reaction>
</comment>
<accession>E8LJ62</accession>
<dbReference type="InterPro" id="IPR006122">
    <property type="entry name" value="HMA_Cu_ion-bd"/>
</dbReference>
<dbReference type="GO" id="GO:0012505">
    <property type="term" value="C:endomembrane system"/>
    <property type="evidence" value="ECO:0007669"/>
    <property type="project" value="UniProtKB-SubCell"/>
</dbReference>
<dbReference type="GO" id="GO:0005507">
    <property type="term" value="F:copper ion binding"/>
    <property type="evidence" value="ECO:0007669"/>
    <property type="project" value="InterPro"/>
</dbReference>
<keyword evidence="11" id="KW-1278">Translocase</keyword>
<dbReference type="InterPro" id="IPR001757">
    <property type="entry name" value="P_typ_ATPase"/>
</dbReference>
<dbReference type="Gene3D" id="3.30.70.100">
    <property type="match status" value="2"/>
</dbReference>
<keyword evidence="10" id="KW-0460">Magnesium</keyword>
<dbReference type="STRING" id="762983.HMPREF9444_00736"/>
<evidence type="ECO:0000256" key="17">
    <source>
        <dbReference type="ARBA" id="ARBA00047424"/>
    </source>
</evidence>
<dbReference type="InterPro" id="IPR044492">
    <property type="entry name" value="P_typ_ATPase_HD_dom"/>
</dbReference>
<feature type="domain" description="HMA" evidence="19">
    <location>
        <begin position="757"/>
        <end position="822"/>
    </location>
</feature>
<evidence type="ECO:0000256" key="5">
    <source>
        <dbReference type="ARBA" id="ARBA00022723"/>
    </source>
</evidence>
<dbReference type="InterPro" id="IPR036412">
    <property type="entry name" value="HAD-like_sf"/>
</dbReference>
<dbReference type="InterPro" id="IPR006121">
    <property type="entry name" value="HMA_dom"/>
</dbReference>
<dbReference type="InterPro" id="IPR036163">
    <property type="entry name" value="HMA_dom_sf"/>
</dbReference>
<evidence type="ECO:0000256" key="2">
    <source>
        <dbReference type="ARBA" id="ARBA00006024"/>
    </source>
</evidence>
<dbReference type="SUPFAM" id="SSF81665">
    <property type="entry name" value="Calcium ATPase, transmembrane domain M"/>
    <property type="match status" value="1"/>
</dbReference>
<dbReference type="PRINTS" id="PR00119">
    <property type="entry name" value="CATATPASE"/>
</dbReference>
<comment type="caution">
    <text evidence="20">The sequence shown here is derived from an EMBL/GenBank/DDBJ whole genome shotgun (WGS) entry which is preliminary data.</text>
</comment>
<dbReference type="GO" id="GO:0005886">
    <property type="term" value="C:plasma membrane"/>
    <property type="evidence" value="ECO:0007669"/>
    <property type="project" value="UniProtKB-SubCell"/>
</dbReference>
<dbReference type="InterPro" id="IPR017969">
    <property type="entry name" value="Heavy-metal-associated_CS"/>
</dbReference>
<keyword evidence="7 18" id="KW-0547">Nucleotide-binding</keyword>
<evidence type="ECO:0000256" key="13">
    <source>
        <dbReference type="ARBA" id="ARBA00023008"/>
    </source>
</evidence>
<dbReference type="eggNOG" id="COG2217">
    <property type="taxonomic scope" value="Bacteria"/>
</dbReference>
<dbReference type="RefSeq" id="WP_009142950.1">
    <property type="nucleotide sequence ID" value="NZ_GL830972.1"/>
</dbReference>
<dbReference type="SUPFAM" id="SSF81653">
    <property type="entry name" value="Calcium ATPase, transduction domain A"/>
    <property type="match status" value="1"/>
</dbReference>
<dbReference type="NCBIfam" id="TIGR00003">
    <property type="entry name" value="copper ion binding protein"/>
    <property type="match status" value="1"/>
</dbReference>
<dbReference type="InterPro" id="IPR059000">
    <property type="entry name" value="ATPase_P-type_domA"/>
</dbReference>
<organism evidence="20 21">
    <name type="scientific">Succinatimonas hippei (strain DSM 22608 / JCM 16073 / KCTC 15190 / YIT 12066)</name>
    <dbReference type="NCBI Taxonomy" id="762983"/>
    <lineage>
        <taxon>Bacteria</taxon>
        <taxon>Pseudomonadati</taxon>
        <taxon>Pseudomonadota</taxon>
        <taxon>Gammaproteobacteria</taxon>
        <taxon>Aeromonadales</taxon>
        <taxon>Succinivibrionaceae</taxon>
        <taxon>Succinatimonas</taxon>
    </lineage>
</organism>
<feature type="transmembrane region" description="Helical" evidence="18">
    <location>
        <begin position="190"/>
        <end position="209"/>
    </location>
</feature>
<reference evidence="20 21" key="1">
    <citation type="submission" date="2011-01" db="EMBL/GenBank/DDBJ databases">
        <authorList>
            <person name="Weinstock G."/>
            <person name="Sodergren E."/>
            <person name="Clifton S."/>
            <person name="Fulton L."/>
            <person name="Fulton B."/>
            <person name="Courtney L."/>
            <person name="Fronick C."/>
            <person name="Harrison M."/>
            <person name="Strong C."/>
            <person name="Farmer C."/>
            <person name="Delahaunty K."/>
            <person name="Markovic C."/>
            <person name="Hall O."/>
            <person name="Minx P."/>
            <person name="Tomlinson C."/>
            <person name="Mitreva M."/>
            <person name="Hou S."/>
            <person name="Chen J."/>
            <person name="Wollam A."/>
            <person name="Pepin K.H."/>
            <person name="Johnson M."/>
            <person name="Bhonagiri V."/>
            <person name="Zhang X."/>
            <person name="Suruliraj S."/>
            <person name="Warren W."/>
            <person name="Chinwalla A."/>
            <person name="Mardis E.R."/>
            <person name="Wilson R.K."/>
        </authorList>
    </citation>
    <scope>NUCLEOTIDE SEQUENCE [LARGE SCALE GENOMIC DNA]</scope>
    <source>
        <strain evidence="21">DSM 22608 / JCM 16073 / KCTC 15190 / YIT 12066</strain>
    </source>
</reference>
<dbReference type="SFLD" id="SFLDS00003">
    <property type="entry name" value="Haloacid_Dehalogenase"/>
    <property type="match status" value="1"/>
</dbReference>
<dbReference type="SUPFAM" id="SSF56784">
    <property type="entry name" value="HAD-like"/>
    <property type="match status" value="1"/>
</dbReference>
<evidence type="ECO:0000256" key="10">
    <source>
        <dbReference type="ARBA" id="ARBA00022842"/>
    </source>
</evidence>
<dbReference type="GO" id="GO:0055070">
    <property type="term" value="P:copper ion homeostasis"/>
    <property type="evidence" value="ECO:0007669"/>
    <property type="project" value="TreeGrafter"/>
</dbReference>
<name>E8LJ62_SUCHY</name>
<feature type="transmembrane region" description="Helical" evidence="18">
    <location>
        <begin position="91"/>
        <end position="112"/>
    </location>
</feature>
<dbReference type="Pfam" id="PF00702">
    <property type="entry name" value="Hydrolase"/>
    <property type="match status" value="1"/>
</dbReference>
<dbReference type="Gene3D" id="2.70.150.10">
    <property type="entry name" value="Calcium-transporting ATPase, cytoplasmic transduction domain A"/>
    <property type="match status" value="1"/>
</dbReference>
<keyword evidence="21" id="KW-1185">Reference proteome</keyword>
<evidence type="ECO:0000256" key="16">
    <source>
        <dbReference type="ARBA" id="ARBA00038904"/>
    </source>
</evidence>
<keyword evidence="4 18" id="KW-0812">Transmembrane</keyword>
<feature type="transmembrane region" description="Helical" evidence="18">
    <location>
        <begin position="371"/>
        <end position="392"/>
    </location>
</feature>
<dbReference type="CDD" id="cd00371">
    <property type="entry name" value="HMA"/>
    <property type="match status" value="2"/>
</dbReference>
<dbReference type="PRINTS" id="PR00943">
    <property type="entry name" value="CUATPASE"/>
</dbReference>
<keyword evidence="13" id="KW-0186">Copper</keyword>
<feature type="transmembrane region" description="Helical" evidence="18">
    <location>
        <begin position="156"/>
        <end position="178"/>
    </location>
</feature>
<keyword evidence="8" id="KW-0187">Copper transport</keyword>
<evidence type="ECO:0000256" key="6">
    <source>
        <dbReference type="ARBA" id="ARBA00022737"/>
    </source>
</evidence>
<feature type="transmembrane region" description="Helical" evidence="18">
    <location>
        <begin position="343"/>
        <end position="365"/>
    </location>
</feature>
<dbReference type="Pfam" id="PF00403">
    <property type="entry name" value="HMA"/>
    <property type="match status" value="2"/>
</dbReference>
<dbReference type="InterPro" id="IPR027256">
    <property type="entry name" value="P-typ_ATPase_IB"/>
</dbReference>
<evidence type="ECO:0000256" key="7">
    <source>
        <dbReference type="ARBA" id="ARBA00022741"/>
    </source>
</evidence>
<protein>
    <recommendedName>
        <fullName evidence="16">P-type Cu(2+) transporter</fullName>
        <ecNumber evidence="16">7.2.2.9</ecNumber>
    </recommendedName>
</protein>
<dbReference type="SFLD" id="SFLDF00027">
    <property type="entry name" value="p-type_atpase"/>
    <property type="match status" value="1"/>
</dbReference>
<dbReference type="CDD" id="cd02094">
    <property type="entry name" value="P-type_ATPase_Cu-like"/>
    <property type="match status" value="1"/>
</dbReference>
<dbReference type="AlphaFoldDB" id="E8LJ62"/>
<dbReference type="SFLD" id="SFLDG00002">
    <property type="entry name" value="C1.7:_P-type_atpase_like"/>
    <property type="match status" value="1"/>
</dbReference>
<evidence type="ECO:0000256" key="18">
    <source>
        <dbReference type="RuleBase" id="RU362081"/>
    </source>
</evidence>
<evidence type="ECO:0000256" key="3">
    <source>
        <dbReference type="ARBA" id="ARBA00022448"/>
    </source>
</evidence>
<dbReference type="InterPro" id="IPR018303">
    <property type="entry name" value="ATPase_P-typ_P_site"/>
</dbReference>
<feature type="transmembrane region" description="Helical" evidence="18">
    <location>
        <begin position="714"/>
        <end position="733"/>
    </location>
</feature>
<evidence type="ECO:0000256" key="4">
    <source>
        <dbReference type="ARBA" id="ARBA00022692"/>
    </source>
</evidence>
<dbReference type="OrthoDB" id="9814270at2"/>
<dbReference type="Gene3D" id="3.40.1110.10">
    <property type="entry name" value="Calcium-transporting ATPase, cytoplasmic domain N"/>
    <property type="match status" value="1"/>
</dbReference>
<dbReference type="Pfam" id="PF00122">
    <property type="entry name" value="E1-E2_ATPase"/>
    <property type="match status" value="1"/>
</dbReference>
<dbReference type="PANTHER" id="PTHR43520:SF8">
    <property type="entry name" value="P-TYPE CU(+) TRANSPORTER"/>
    <property type="match status" value="1"/>
</dbReference>
<dbReference type="GO" id="GO:0043682">
    <property type="term" value="F:P-type divalent copper transporter activity"/>
    <property type="evidence" value="ECO:0007669"/>
    <property type="project" value="UniProtKB-EC"/>
</dbReference>
<dbReference type="EMBL" id="AEVO01000035">
    <property type="protein sequence ID" value="EFY07439.1"/>
    <property type="molecule type" value="Genomic_DNA"/>
</dbReference>
<keyword evidence="14" id="KW-0406">Ion transport</keyword>
<keyword evidence="6" id="KW-0677">Repeat</keyword>
<proteinExistence type="inferred from homology"/>
<dbReference type="Gene3D" id="3.40.50.1000">
    <property type="entry name" value="HAD superfamily/HAD-like"/>
    <property type="match status" value="1"/>
</dbReference>
<dbReference type="InterPro" id="IPR023299">
    <property type="entry name" value="ATPase_P-typ_cyto_dom_N"/>
</dbReference>
<dbReference type="PROSITE" id="PS01047">
    <property type="entry name" value="HMA_1"/>
    <property type="match status" value="2"/>
</dbReference>
<dbReference type="InterPro" id="IPR008250">
    <property type="entry name" value="ATPase_P-typ_transduc_dom_A_sf"/>
</dbReference>
<keyword evidence="15 18" id="KW-0472">Membrane</keyword>
<evidence type="ECO:0000313" key="21">
    <source>
        <dbReference type="Proteomes" id="UP000018458"/>
    </source>
</evidence>
<evidence type="ECO:0000256" key="1">
    <source>
        <dbReference type="ARBA" id="ARBA00004127"/>
    </source>
</evidence>
<evidence type="ECO:0000256" key="12">
    <source>
        <dbReference type="ARBA" id="ARBA00022989"/>
    </source>
</evidence>
<keyword evidence="3" id="KW-0813">Transport</keyword>
<dbReference type="PROSITE" id="PS00154">
    <property type="entry name" value="ATPASE_E1_E2"/>
    <property type="match status" value="1"/>
</dbReference>
<dbReference type="SUPFAM" id="SSF55008">
    <property type="entry name" value="HMA, heavy metal-associated domain"/>
    <property type="match status" value="2"/>
</dbReference>
<dbReference type="NCBIfam" id="TIGR01494">
    <property type="entry name" value="ATPase_P-type"/>
    <property type="match status" value="1"/>
</dbReference>
<evidence type="ECO:0000256" key="15">
    <source>
        <dbReference type="ARBA" id="ARBA00023136"/>
    </source>
</evidence>
<dbReference type="InterPro" id="IPR023298">
    <property type="entry name" value="ATPase_P-typ_TM_dom_sf"/>
</dbReference>
<evidence type="ECO:0000256" key="14">
    <source>
        <dbReference type="ARBA" id="ARBA00023065"/>
    </source>
</evidence>
<evidence type="ECO:0000256" key="11">
    <source>
        <dbReference type="ARBA" id="ARBA00022967"/>
    </source>
</evidence>
<keyword evidence="5 18" id="KW-0479">Metal-binding</keyword>
<evidence type="ECO:0000259" key="19">
    <source>
        <dbReference type="PROSITE" id="PS50846"/>
    </source>
</evidence>
<sequence>MQKQSFDIVGMSCAACAARVDKAVREVDGVNDCSVALLKNRLTVIYDENKVNDDVIKQAVQNAGYKALDSAAKSFAAKVDDAEVRAQKRRLILSVVLTLVLMSVSMGPMIGMILISDAAVSALVQLALTLCVMFIQRDYFKNGFKALFHFSPNMDSLVAVGAGASFLFSLFSLLNLHIGDSYSVLHDSVPLYFESVATILTLVYVGKYFEQKAKLKTTDAVAKLMDLSPKTARVRRNGKETVINADNLKIGDVVILKAGESAPCDGKVISGNAFFDESALSGESRPVKKEAGSDIFTASILSQGYIELEAKAVGADTTFSKIIALIDDATNKKAPIARIADKVAAYFVPAVILVALLTFIVWIILGAQFSTALTFAVSVLVVSCPCALGLATPTAIMAGTGKAASYGVLFKSPDAIEVLHKADTVIFDKTGTLTYGKMAVRFIKSQDKALESINLMMAKSLEEKSDHPLAKAIVAKADELKLVSFPVTDYKLNEGLGVEGRIGDDMYYLGGTRYLSHLDIKVLPEIKKQIDDFEKEGLTVLCLIKNKELQCLFAVGDDIKTEAFATIRKLKEENIKTVMLTGDSAGAAETVAKNLQIDEYRAGLLPQDKADFIKEYQSKGHTVAMVGDGINDALSLTVADVGIGVSGASDIALSSCDAVLMKDSLYDVIIAKIMSGKTIRNIKENLFWAFIYNVICIPMAAGVFYSSFNLRLTPMLAALLMSMSSLCVVTNALRLTAVKVKRYEKQNLQVNLEDNIMKKEILIDGMHCNHCTASVTKALSALPGAGDVVVSLEDKKAVLNVGALVNDEMLKSVIEALGFKVTAINNL</sequence>
<feature type="transmembrane region" description="Helical" evidence="18">
    <location>
        <begin position="118"/>
        <end position="135"/>
    </location>
</feature>
<keyword evidence="20" id="KW-0378">Hydrolase</keyword>
<dbReference type="NCBIfam" id="TIGR01525">
    <property type="entry name" value="ATPase-IB_hvy"/>
    <property type="match status" value="1"/>
</dbReference>
<evidence type="ECO:0000256" key="9">
    <source>
        <dbReference type="ARBA" id="ARBA00022840"/>
    </source>
</evidence>
<dbReference type="FunFam" id="2.70.150.10:FF:000002">
    <property type="entry name" value="Copper-transporting ATPase 1, putative"/>
    <property type="match status" value="1"/>
</dbReference>
<dbReference type="GO" id="GO:0005524">
    <property type="term" value="F:ATP binding"/>
    <property type="evidence" value="ECO:0007669"/>
    <property type="project" value="UniProtKB-UniRule"/>
</dbReference>
<dbReference type="InterPro" id="IPR023214">
    <property type="entry name" value="HAD_sf"/>
</dbReference>
<dbReference type="FunFam" id="3.30.70.100:FF:000005">
    <property type="entry name" value="Copper-exporting P-type ATPase A"/>
    <property type="match status" value="1"/>
</dbReference>
<comment type="similarity">
    <text evidence="2 18">Belongs to the cation transport ATPase (P-type) (TC 3.A.3) family. Type IB subfamily.</text>
</comment>
<dbReference type="EC" id="7.2.2.9" evidence="16"/>
<evidence type="ECO:0000313" key="20">
    <source>
        <dbReference type="EMBL" id="EFY07439.1"/>
    </source>
</evidence>
<feature type="domain" description="HMA" evidence="19">
    <location>
        <begin position="2"/>
        <end position="68"/>
    </location>
</feature>
<dbReference type="HOGENOM" id="CLU_001771_0_3_6"/>
<dbReference type="PANTHER" id="PTHR43520">
    <property type="entry name" value="ATP7, ISOFORM B"/>
    <property type="match status" value="1"/>
</dbReference>
<comment type="subcellular location">
    <subcellularLocation>
        <location evidence="18">Cell membrane</location>
    </subcellularLocation>
    <subcellularLocation>
        <location evidence="1">Endomembrane system</location>
        <topology evidence="1">Multi-pass membrane protein</topology>
    </subcellularLocation>
</comment>
<dbReference type="PROSITE" id="PS50846">
    <property type="entry name" value="HMA_2"/>
    <property type="match status" value="2"/>
</dbReference>
<dbReference type="GO" id="GO:0016887">
    <property type="term" value="F:ATP hydrolysis activity"/>
    <property type="evidence" value="ECO:0007669"/>
    <property type="project" value="InterPro"/>
</dbReference>
<keyword evidence="18" id="KW-1003">Cell membrane</keyword>